<keyword evidence="2" id="KW-0732">Signal</keyword>
<accession>A0A149SDV0</accession>
<keyword evidence="6" id="KW-1185">Reference proteome</keyword>
<feature type="region of interest" description="Disordered" evidence="1">
    <location>
        <begin position="29"/>
        <end position="54"/>
    </location>
</feature>
<reference evidence="4" key="4">
    <citation type="submission" date="2020-11" db="EMBL/GenBank/DDBJ databases">
        <title>Description of novel Gluconobacter species.</title>
        <authorList>
            <person name="Cleenwerck I."/>
            <person name="Cnockaert M."/>
            <person name="Borremans W."/>
            <person name="Wieme A.D."/>
            <person name="De Vuyst L."/>
            <person name="Vandamme P."/>
        </authorList>
    </citation>
    <scope>NUCLEOTIDE SEQUENCE</scope>
    <source>
        <strain evidence="4">R71697</strain>
    </source>
</reference>
<gene>
    <name evidence="3" type="ORF">GCM10010937_03010</name>
    <name evidence="4" type="ORF">HKD32_01490</name>
</gene>
<reference evidence="3" key="5">
    <citation type="submission" date="2023-01" db="EMBL/GenBank/DDBJ databases">
        <title>Draft genome sequence of Gluconobacter japonicus strain NBRC 3271.</title>
        <authorList>
            <person name="Sun Q."/>
            <person name="Mori K."/>
        </authorList>
    </citation>
    <scope>NUCLEOTIDE SEQUENCE</scope>
    <source>
        <strain evidence="3">NBRC 3271</strain>
    </source>
</reference>
<feature type="signal peptide" evidence="2">
    <location>
        <begin position="1"/>
        <end position="27"/>
    </location>
</feature>
<evidence type="ECO:0000313" key="5">
    <source>
        <dbReference type="Proteomes" id="UP000661006"/>
    </source>
</evidence>
<reference evidence="4" key="3">
    <citation type="submission" date="2020-04" db="EMBL/GenBank/DDBJ databases">
        <authorList>
            <person name="Sombolestani A."/>
        </authorList>
    </citation>
    <scope>NUCLEOTIDE SEQUENCE</scope>
    <source>
        <strain evidence="4">R71697</strain>
    </source>
</reference>
<comment type="caution">
    <text evidence="4">The sequence shown here is derived from an EMBL/GenBank/DDBJ whole genome shotgun (WGS) entry which is preliminary data.</text>
</comment>
<dbReference type="EMBL" id="BSNT01000015">
    <property type="protein sequence ID" value="GLQ58499.1"/>
    <property type="molecule type" value="Genomic_DNA"/>
</dbReference>
<protein>
    <submittedName>
        <fullName evidence="4">Uncharacterized protein</fullName>
    </submittedName>
</protein>
<evidence type="ECO:0000313" key="3">
    <source>
        <dbReference type="EMBL" id="GLQ58499.1"/>
    </source>
</evidence>
<name>A0A149SDV0_GLUJA</name>
<evidence type="ECO:0000256" key="1">
    <source>
        <dbReference type="SAM" id="MobiDB-lite"/>
    </source>
</evidence>
<dbReference type="AlphaFoldDB" id="A0A149SDV0"/>
<evidence type="ECO:0000256" key="2">
    <source>
        <dbReference type="SAM" id="SignalP"/>
    </source>
</evidence>
<organism evidence="4 5">
    <name type="scientific">Gluconobacter japonicus</name>
    <dbReference type="NCBI Taxonomy" id="376620"/>
    <lineage>
        <taxon>Bacteria</taxon>
        <taxon>Pseudomonadati</taxon>
        <taxon>Pseudomonadota</taxon>
        <taxon>Alphaproteobacteria</taxon>
        <taxon>Acetobacterales</taxon>
        <taxon>Acetobacteraceae</taxon>
        <taxon>Gluconobacter</taxon>
    </lineage>
</organism>
<reference evidence="3" key="1">
    <citation type="journal article" date="2014" name="Int. J. Syst. Evol. Microbiol.">
        <title>Complete genome of a new Firmicutes species belonging to the dominant human colonic microbiota ('Ruminococcus bicirculans') reveals two chromosomes and a selective capacity to utilize plant glucans.</title>
        <authorList>
            <consortium name="NISC Comparative Sequencing Program"/>
            <person name="Wegmann U."/>
            <person name="Louis P."/>
            <person name="Goesmann A."/>
            <person name="Henrissat B."/>
            <person name="Duncan S.H."/>
            <person name="Flint H.J."/>
        </authorList>
    </citation>
    <scope>NUCLEOTIDE SEQUENCE</scope>
    <source>
        <strain evidence="3">NBRC 3271</strain>
    </source>
</reference>
<feature type="chain" id="PRO_5007554413" evidence="2">
    <location>
        <begin position="28"/>
        <end position="171"/>
    </location>
</feature>
<evidence type="ECO:0000313" key="6">
    <source>
        <dbReference type="Proteomes" id="UP001156613"/>
    </source>
</evidence>
<proteinExistence type="predicted"/>
<reference evidence="6" key="2">
    <citation type="journal article" date="2019" name="Int. J. Syst. Evol. Microbiol.">
        <title>The Global Catalogue of Microorganisms (GCM) 10K type strain sequencing project: providing services to taxonomists for standard genome sequencing and annotation.</title>
        <authorList>
            <consortium name="The Broad Institute Genomics Platform"/>
            <consortium name="The Broad Institute Genome Sequencing Center for Infectious Disease"/>
            <person name="Wu L."/>
            <person name="Ma J."/>
        </authorList>
    </citation>
    <scope>NUCLEOTIDE SEQUENCE [LARGE SCALE GENOMIC DNA]</scope>
    <source>
        <strain evidence="6">NBRC 3271</strain>
    </source>
</reference>
<sequence length="171" mass="18124">MKTFSRWILSAPLAVSLLATVATPALSAPHHAHRSHSTADLPQIPPSTAHQLNNQPDKVLTPAQQVALPDGGAPPPPHGYTTVEDSEERLANYSGEVRTHLPVGMPGTNAEQKTNGANNLPSHFSIFGMPVKFNAPVTAPYHSEDLPLTYAGHPSNGQTNILVNGDASDIH</sequence>
<dbReference type="Proteomes" id="UP001156613">
    <property type="component" value="Unassembled WGS sequence"/>
</dbReference>
<dbReference type="OrthoDB" id="7285050at2"/>
<evidence type="ECO:0000313" key="4">
    <source>
        <dbReference type="EMBL" id="MBF0869532.1"/>
    </source>
</evidence>
<dbReference type="EMBL" id="JABCQN010000001">
    <property type="protein sequence ID" value="MBF0869532.1"/>
    <property type="molecule type" value="Genomic_DNA"/>
</dbReference>
<dbReference type="Proteomes" id="UP000661006">
    <property type="component" value="Unassembled WGS sequence"/>
</dbReference>